<dbReference type="PANTHER" id="PTHR10468:SF0">
    <property type="entry name" value="ALPHA-1,3-MANNOSYL-GLYCOPROTEIN 2-BETA-N-ACETYLGLUCOSAMINYLTRANSFERASE"/>
    <property type="match status" value="1"/>
</dbReference>
<comment type="subcellular location">
    <subcellularLocation>
        <location evidence="1 17">Golgi apparatus membrane</location>
        <topology evidence="1 17">Single-pass type II membrane protein</topology>
    </subcellularLocation>
</comment>
<dbReference type="Gene3D" id="3.10.180.20">
    <property type="entry name" value="N-Acetylglucosaminyltransferase I, Domain 2"/>
    <property type="match status" value="1"/>
</dbReference>
<evidence type="ECO:0000256" key="4">
    <source>
        <dbReference type="ARBA" id="ARBA00022676"/>
    </source>
</evidence>
<sequence>MIIYFQQPVVDYSNLEAKIEHLEKLLARSNDHIIRLRNEVAEANENYKAAVSKLTDTKGEQRTSDEDQEKIDPIPVLVFVCNRPRALKQHVDKLLNLVIFRYRPNAENYPIIISQDCDNNEVAEIAQGYGSSVQYIKHLSGDKANITVASGHQRYLTYYMIARHYKLGLTHVFNRLNYSSVIITEDDLDIAPDFFEYFRATRRLLDKDPTLYCVSAWNDNGKSNLIDSDATDLLYRSDFFPGLGWMMTKTLWDELGPIWPNGFWDDWIRDPLRRKNRACIRPEISRTAMTKEGRKGASKGLFFTKHLAKIQLNTQPANFSGRSMEYLIKKNYDEPFLDSVYSASVTNLPSLRRLILEASPGDYRIEYTTLSDYLSIADSLQIMRDFKAGVPRTAYFGIVTCFINRMRIYVAPDRFTWSGYNQSWEAPDNPHDLAQL</sequence>
<keyword evidence="9" id="KW-1133">Transmembrane helix</keyword>
<evidence type="ECO:0000256" key="11">
    <source>
        <dbReference type="ARBA" id="ARBA00023136"/>
    </source>
</evidence>
<evidence type="ECO:0000256" key="16">
    <source>
        <dbReference type="ARBA" id="ARBA00049421"/>
    </source>
</evidence>
<organism evidence="19 20">
    <name type="scientific">Enterobius vermicularis</name>
    <name type="common">Human pinworm</name>
    <dbReference type="NCBI Taxonomy" id="51028"/>
    <lineage>
        <taxon>Eukaryota</taxon>
        <taxon>Metazoa</taxon>
        <taxon>Ecdysozoa</taxon>
        <taxon>Nematoda</taxon>
        <taxon>Chromadorea</taxon>
        <taxon>Rhabditida</taxon>
        <taxon>Spirurina</taxon>
        <taxon>Oxyuridomorpha</taxon>
        <taxon>Oxyuroidea</taxon>
        <taxon>Oxyuridae</taxon>
        <taxon>Enterobius</taxon>
    </lineage>
</organism>
<dbReference type="OrthoDB" id="440755at2759"/>
<dbReference type="UniPathway" id="UPA00378"/>
<comment type="cofactor">
    <cofactor evidence="17">
        <name>Mn(2+)</name>
        <dbReference type="ChEBI" id="CHEBI:29035"/>
    </cofactor>
    <text evidence="17">The cofactor is mostly bound to the substrate.</text>
</comment>
<evidence type="ECO:0000256" key="7">
    <source>
        <dbReference type="ARBA" id="ARBA00022723"/>
    </source>
</evidence>
<keyword evidence="5" id="KW-0808">Transferase</keyword>
<dbReference type="STRING" id="51028.A0A3P6HY86"/>
<dbReference type="EMBL" id="UXUI01009684">
    <property type="protein sequence ID" value="VDD94150.1"/>
    <property type="molecule type" value="Genomic_DNA"/>
</dbReference>
<evidence type="ECO:0000256" key="8">
    <source>
        <dbReference type="ARBA" id="ARBA00022968"/>
    </source>
</evidence>
<dbReference type="Gene3D" id="3.90.550.10">
    <property type="entry name" value="Spore Coat Polysaccharide Biosynthesis Protein SpsA, Chain A"/>
    <property type="match status" value="1"/>
</dbReference>
<dbReference type="GO" id="GO:0003827">
    <property type="term" value="F:alpha-1,3-mannosylglycoprotein 2-beta-N-acetylglucosaminyltransferase activity"/>
    <property type="evidence" value="ECO:0007669"/>
    <property type="project" value="UniProtKB-UniRule"/>
</dbReference>
<keyword evidence="8 17" id="KW-0735">Signal-anchor</keyword>
<comment type="function">
    <text evidence="13 17">Initiates complex N-linked carbohydrate formation. Essential for the conversion of high-mannose to hybrid and complex N-glycans.</text>
</comment>
<keyword evidence="18" id="KW-0175">Coiled coil</keyword>
<dbReference type="InterPro" id="IPR004139">
    <property type="entry name" value="Glyco_trans_13"/>
</dbReference>
<keyword evidence="6" id="KW-0812">Transmembrane</keyword>
<evidence type="ECO:0000256" key="15">
    <source>
        <dbReference type="ARBA" id="ARBA00041712"/>
    </source>
</evidence>
<evidence type="ECO:0000256" key="6">
    <source>
        <dbReference type="ARBA" id="ARBA00022692"/>
    </source>
</evidence>
<reference evidence="19 20" key="1">
    <citation type="submission" date="2018-10" db="EMBL/GenBank/DDBJ databases">
        <authorList>
            <consortium name="Pathogen Informatics"/>
        </authorList>
    </citation>
    <scope>NUCLEOTIDE SEQUENCE [LARGE SCALE GENOMIC DNA]</scope>
</reference>
<dbReference type="InterPro" id="IPR052261">
    <property type="entry name" value="Glycosyltransferase_13"/>
</dbReference>
<comment type="catalytic activity">
    <reaction evidence="16 17">
        <text>N(4)-(alpha-D-Man-(1-&gt;3)-[alpha-D-Man-(1-&gt;3)-[alpha-D-Man-(1-&gt;6)]-alpha-D-Man-(1-&gt;6)]-beta-D-Man-(1-&gt;4)-beta-D-GlcNAc-(1-&gt;4)-beta-D-GlcNAc)-L-asparaginyl-[protein] (N-glucan mannose isomer 5A1,2) + UDP-N-acetyl-alpha-D-glucosamine = N(4)-{beta-D-GlcNAc-(1-&gt;2)-alpha-D-Man-(1-&gt;3)-[alpha-D-Man-(1-&gt;3)-[alpha-D-Man-(1-&gt;6)]-alpha-D-Man-(1-&gt;6)]-beta-D-Man-(1-&gt;4)-beta-D-GlcNAc-(1-&gt;4)-beta-D-GlcNAc}-L-asparaginyl-[protein] + UDP + H(+)</text>
        <dbReference type="Rhea" id="RHEA:11456"/>
        <dbReference type="Rhea" id="RHEA-COMP:14367"/>
        <dbReference type="Rhea" id="RHEA-COMP:14368"/>
        <dbReference type="ChEBI" id="CHEBI:15378"/>
        <dbReference type="ChEBI" id="CHEBI:57705"/>
        <dbReference type="ChEBI" id="CHEBI:58223"/>
        <dbReference type="ChEBI" id="CHEBI:59087"/>
        <dbReference type="ChEBI" id="CHEBI:60625"/>
        <dbReference type="EC" id="2.4.1.101"/>
    </reaction>
</comment>
<dbReference type="InterPro" id="IPR029044">
    <property type="entry name" value="Nucleotide-diphossugar_trans"/>
</dbReference>
<evidence type="ECO:0000256" key="5">
    <source>
        <dbReference type="ARBA" id="ARBA00022679"/>
    </source>
</evidence>
<evidence type="ECO:0000256" key="2">
    <source>
        <dbReference type="ARBA" id="ARBA00004922"/>
    </source>
</evidence>
<keyword evidence="4 17" id="KW-0328">Glycosyltransferase</keyword>
<keyword evidence="10 17" id="KW-0333">Golgi apparatus</keyword>
<evidence type="ECO:0000256" key="10">
    <source>
        <dbReference type="ARBA" id="ARBA00023034"/>
    </source>
</evidence>
<dbReference type="GO" id="GO:0030145">
    <property type="term" value="F:manganese ion binding"/>
    <property type="evidence" value="ECO:0007669"/>
    <property type="project" value="UniProtKB-UniRule"/>
</dbReference>
<dbReference type="SUPFAM" id="SSF53448">
    <property type="entry name" value="Nucleotide-diphospho-sugar transferases"/>
    <property type="match status" value="1"/>
</dbReference>
<dbReference type="GO" id="GO:0000139">
    <property type="term" value="C:Golgi membrane"/>
    <property type="evidence" value="ECO:0007669"/>
    <property type="project" value="UniProtKB-SubCell"/>
</dbReference>
<protein>
    <recommendedName>
        <fullName evidence="14 17">Alpha-1,3-mannosyl-glycoprotein 2-beta-N-acetylglucosaminyltransferase</fullName>
        <shortName evidence="17">GNT-I</shortName>
        <shortName evidence="17">GlcNAc-T I</shortName>
        <ecNumber evidence="14 17">2.4.1.101</ecNumber>
    </recommendedName>
    <alternativeName>
        <fullName evidence="15 17">N-glycosyl-oligosaccharide-glycoprotein N-acetylglucosaminyltransferase I</fullName>
    </alternativeName>
</protein>
<dbReference type="EC" id="2.4.1.101" evidence="14 17"/>
<keyword evidence="20" id="KW-1185">Reference proteome</keyword>
<dbReference type="AlphaFoldDB" id="A0A3P6HY86"/>
<gene>
    <name evidence="19" type="ORF">EVEC_LOCUS8901</name>
</gene>
<evidence type="ECO:0000256" key="17">
    <source>
        <dbReference type="RuleBase" id="RU368119"/>
    </source>
</evidence>
<evidence type="ECO:0000256" key="12">
    <source>
        <dbReference type="ARBA" id="ARBA00023211"/>
    </source>
</evidence>
<dbReference type="FunFam" id="3.90.550.10:FF:000055">
    <property type="entry name" value="Alpha-1,3-mannosyl-glycoprotein 2-beta-N-acetylglucosaminyltransferase"/>
    <property type="match status" value="1"/>
</dbReference>
<evidence type="ECO:0000256" key="13">
    <source>
        <dbReference type="ARBA" id="ARBA00037706"/>
    </source>
</evidence>
<dbReference type="Pfam" id="PF03071">
    <property type="entry name" value="GNT-I"/>
    <property type="match status" value="1"/>
</dbReference>
<evidence type="ECO:0000256" key="18">
    <source>
        <dbReference type="SAM" id="Coils"/>
    </source>
</evidence>
<evidence type="ECO:0000256" key="9">
    <source>
        <dbReference type="ARBA" id="ARBA00022989"/>
    </source>
</evidence>
<comment type="pathway">
    <text evidence="2 17">Protein modification; protein glycosylation.</text>
</comment>
<keyword evidence="11" id="KW-0472">Membrane</keyword>
<dbReference type="Proteomes" id="UP000274131">
    <property type="component" value="Unassembled WGS sequence"/>
</dbReference>
<comment type="similarity">
    <text evidence="3 17">Belongs to the glycosyltransferase 13 family.</text>
</comment>
<evidence type="ECO:0000256" key="3">
    <source>
        <dbReference type="ARBA" id="ARBA00006492"/>
    </source>
</evidence>
<accession>A0A3P6HY86</accession>
<evidence type="ECO:0000256" key="1">
    <source>
        <dbReference type="ARBA" id="ARBA00004323"/>
    </source>
</evidence>
<dbReference type="PANTHER" id="PTHR10468">
    <property type="entry name" value="PROTEIN O-LINKED-MANNOSE BETA-1,2-N-ACETYLGLUCOSAMINYLTRANSFERASE 1/ALPHA-1,3-MANNOSYL-GLYCOPROTEIN 2-BETA-N-ACETYLGLUCOSAMINYLTRANSFERASE"/>
    <property type="match status" value="1"/>
</dbReference>
<feature type="coiled-coil region" evidence="18">
    <location>
        <begin position="12"/>
        <end position="53"/>
    </location>
</feature>
<name>A0A3P6HY86_ENTVE</name>
<evidence type="ECO:0000313" key="20">
    <source>
        <dbReference type="Proteomes" id="UP000274131"/>
    </source>
</evidence>
<evidence type="ECO:0000313" key="19">
    <source>
        <dbReference type="EMBL" id="VDD94150.1"/>
    </source>
</evidence>
<evidence type="ECO:0000256" key="14">
    <source>
        <dbReference type="ARBA" id="ARBA00038949"/>
    </source>
</evidence>
<dbReference type="GO" id="GO:0006487">
    <property type="term" value="P:protein N-linked glycosylation"/>
    <property type="evidence" value="ECO:0007669"/>
    <property type="project" value="TreeGrafter"/>
</dbReference>
<keyword evidence="12 17" id="KW-0464">Manganese</keyword>
<keyword evidence="7 17" id="KW-0479">Metal-binding</keyword>
<proteinExistence type="inferred from homology"/>